<dbReference type="PROSITE" id="PS50013">
    <property type="entry name" value="CHROMO_2"/>
    <property type="match status" value="1"/>
</dbReference>
<dbReference type="InterPro" id="IPR016197">
    <property type="entry name" value="Chromo-like_dom_sf"/>
</dbReference>
<evidence type="ECO:0000256" key="12">
    <source>
        <dbReference type="ARBA" id="ARBA00022932"/>
    </source>
</evidence>
<keyword evidence="5" id="KW-0479">Metal-binding</keyword>
<evidence type="ECO:0000259" key="16">
    <source>
        <dbReference type="PROSITE" id="PS50013"/>
    </source>
</evidence>
<dbReference type="InterPro" id="IPR041373">
    <property type="entry name" value="RT_RNaseH"/>
</dbReference>
<dbReference type="Pfam" id="PF24626">
    <property type="entry name" value="SH3_Tf2-1"/>
    <property type="match status" value="1"/>
</dbReference>
<dbReference type="Proteomes" id="UP000826656">
    <property type="component" value="Unassembled WGS sequence"/>
</dbReference>
<feature type="region of interest" description="Disordered" evidence="15">
    <location>
        <begin position="190"/>
        <end position="213"/>
    </location>
</feature>
<keyword evidence="19" id="KW-1185">Reference proteome</keyword>
<dbReference type="Pfam" id="PF14223">
    <property type="entry name" value="Retrotran_gag_2"/>
    <property type="match status" value="1"/>
</dbReference>
<dbReference type="InterPro" id="IPR056924">
    <property type="entry name" value="SH3_Tf2-1"/>
</dbReference>
<keyword evidence="11" id="KW-0695">RNA-directed DNA polymerase</keyword>
<keyword evidence="7" id="KW-0255">Endonuclease</keyword>
<dbReference type="InterPro" id="IPR043502">
    <property type="entry name" value="DNA/RNA_pol_sf"/>
</dbReference>
<keyword evidence="8" id="KW-0378">Hydrolase</keyword>
<evidence type="ECO:0000256" key="15">
    <source>
        <dbReference type="SAM" id="MobiDB-lite"/>
    </source>
</evidence>
<reference evidence="18 19" key="1">
    <citation type="journal article" date="2021" name="bioRxiv">
        <title>Chromosome-scale and haplotype-resolved genome assembly of a tetraploid potato cultivar.</title>
        <authorList>
            <person name="Sun H."/>
            <person name="Jiao W.-B."/>
            <person name="Krause K."/>
            <person name="Campoy J.A."/>
            <person name="Goel M."/>
            <person name="Folz-Donahue K."/>
            <person name="Kukat C."/>
            <person name="Huettel B."/>
            <person name="Schneeberger K."/>
        </authorList>
    </citation>
    <scope>NUCLEOTIDE SEQUENCE [LARGE SCALE GENOMIC DNA]</scope>
    <source>
        <strain evidence="18">SolTubOtavaFocal</strain>
        <tissue evidence="18">Leaves</tissue>
    </source>
</reference>
<evidence type="ECO:0000256" key="11">
    <source>
        <dbReference type="ARBA" id="ARBA00022918"/>
    </source>
</evidence>
<dbReference type="SUPFAM" id="SSF56672">
    <property type="entry name" value="DNA/RNA polymerases"/>
    <property type="match status" value="1"/>
</dbReference>
<feature type="domain" description="Integrase catalytic" evidence="17">
    <location>
        <begin position="974"/>
        <end position="1138"/>
    </location>
</feature>
<organism evidence="18 19">
    <name type="scientific">Solanum tuberosum</name>
    <name type="common">Potato</name>
    <dbReference type="NCBI Taxonomy" id="4113"/>
    <lineage>
        <taxon>Eukaryota</taxon>
        <taxon>Viridiplantae</taxon>
        <taxon>Streptophyta</taxon>
        <taxon>Embryophyta</taxon>
        <taxon>Tracheophyta</taxon>
        <taxon>Spermatophyta</taxon>
        <taxon>Magnoliopsida</taxon>
        <taxon>eudicotyledons</taxon>
        <taxon>Gunneridae</taxon>
        <taxon>Pentapetalae</taxon>
        <taxon>asterids</taxon>
        <taxon>lamiids</taxon>
        <taxon>Solanales</taxon>
        <taxon>Solanaceae</taxon>
        <taxon>Solanoideae</taxon>
        <taxon>Solaneae</taxon>
        <taxon>Solanum</taxon>
    </lineage>
</organism>
<proteinExistence type="predicted"/>
<evidence type="ECO:0000256" key="4">
    <source>
        <dbReference type="ARBA" id="ARBA00022722"/>
    </source>
</evidence>
<dbReference type="InterPro" id="IPR050951">
    <property type="entry name" value="Retrovirus_Pol_polyprotein"/>
</dbReference>
<evidence type="ECO:0000256" key="8">
    <source>
        <dbReference type="ARBA" id="ARBA00022801"/>
    </source>
</evidence>
<dbReference type="Pfam" id="PF00385">
    <property type="entry name" value="Chromo"/>
    <property type="match status" value="1"/>
</dbReference>
<dbReference type="PANTHER" id="PTHR37984:SF5">
    <property type="entry name" value="PROTEIN NYNRIN-LIKE"/>
    <property type="match status" value="1"/>
</dbReference>
<comment type="caution">
    <text evidence="18">The sequence shown here is derived from an EMBL/GenBank/DDBJ whole genome shotgun (WGS) entry which is preliminary data.</text>
</comment>
<evidence type="ECO:0000256" key="6">
    <source>
        <dbReference type="ARBA" id="ARBA00022750"/>
    </source>
</evidence>
<dbReference type="CDD" id="cd09274">
    <property type="entry name" value="RNase_HI_RT_Ty3"/>
    <property type="match status" value="1"/>
</dbReference>
<keyword evidence="1" id="KW-0645">Protease</keyword>
<keyword evidence="4" id="KW-0540">Nuclease</keyword>
<dbReference type="Gene3D" id="3.10.10.10">
    <property type="entry name" value="HIV Type 1 Reverse Transcriptase, subunit A, domain 1"/>
    <property type="match status" value="1"/>
</dbReference>
<dbReference type="InterPro" id="IPR043128">
    <property type="entry name" value="Rev_trsase/Diguanyl_cyclase"/>
</dbReference>
<accession>A0ABQ7V943</accession>
<evidence type="ECO:0000256" key="3">
    <source>
        <dbReference type="ARBA" id="ARBA00022695"/>
    </source>
</evidence>
<dbReference type="PROSITE" id="PS50994">
    <property type="entry name" value="INTEGRASE"/>
    <property type="match status" value="1"/>
</dbReference>
<name>A0ABQ7V943_SOLTU</name>
<gene>
    <name evidence="18" type="ORF">KY290_023386</name>
</gene>
<evidence type="ECO:0000256" key="9">
    <source>
        <dbReference type="ARBA" id="ARBA00022842"/>
    </source>
</evidence>
<keyword evidence="13" id="KW-0238">DNA-binding</keyword>
<dbReference type="PANTHER" id="PTHR37984">
    <property type="entry name" value="PROTEIN CBG26694"/>
    <property type="match status" value="1"/>
</dbReference>
<dbReference type="InterPro" id="IPR041588">
    <property type="entry name" value="Integrase_H2C2"/>
</dbReference>
<dbReference type="Gene3D" id="3.30.70.270">
    <property type="match status" value="1"/>
</dbReference>
<keyword evidence="12" id="KW-0239">DNA-directed DNA polymerase</keyword>
<keyword evidence="2" id="KW-0808">Transferase</keyword>
<dbReference type="Pfam" id="PF17917">
    <property type="entry name" value="RT_RNaseH"/>
    <property type="match status" value="1"/>
</dbReference>
<dbReference type="Pfam" id="PF17921">
    <property type="entry name" value="Integrase_H2C2"/>
    <property type="match status" value="1"/>
</dbReference>
<feature type="domain" description="Chromo" evidence="16">
    <location>
        <begin position="1238"/>
        <end position="1288"/>
    </location>
</feature>
<keyword evidence="14" id="KW-0233">DNA recombination</keyword>
<dbReference type="SUPFAM" id="SSF53098">
    <property type="entry name" value="Ribonuclease H-like"/>
    <property type="match status" value="1"/>
</dbReference>
<evidence type="ECO:0000256" key="1">
    <source>
        <dbReference type="ARBA" id="ARBA00022670"/>
    </source>
</evidence>
<evidence type="ECO:0000313" key="19">
    <source>
        <dbReference type="Proteomes" id="UP000826656"/>
    </source>
</evidence>
<dbReference type="InterPro" id="IPR036397">
    <property type="entry name" value="RNaseH_sf"/>
</dbReference>
<dbReference type="Pfam" id="PF00078">
    <property type="entry name" value="RVT_1"/>
    <property type="match status" value="1"/>
</dbReference>
<keyword evidence="3" id="KW-0548">Nucleotidyltransferase</keyword>
<dbReference type="SUPFAM" id="SSF54160">
    <property type="entry name" value="Chromo domain-like"/>
    <property type="match status" value="1"/>
</dbReference>
<evidence type="ECO:0000256" key="10">
    <source>
        <dbReference type="ARBA" id="ARBA00022908"/>
    </source>
</evidence>
<dbReference type="InterPro" id="IPR012337">
    <property type="entry name" value="RNaseH-like_sf"/>
</dbReference>
<evidence type="ECO:0000256" key="13">
    <source>
        <dbReference type="ARBA" id="ARBA00023125"/>
    </source>
</evidence>
<evidence type="ECO:0000256" key="2">
    <source>
        <dbReference type="ARBA" id="ARBA00022679"/>
    </source>
</evidence>
<dbReference type="InterPro" id="IPR023780">
    <property type="entry name" value="Chromo_domain"/>
</dbReference>
<dbReference type="CDD" id="cd01647">
    <property type="entry name" value="RT_LTR"/>
    <property type="match status" value="1"/>
</dbReference>
<evidence type="ECO:0000313" key="18">
    <source>
        <dbReference type="EMBL" id="KAH0759893.1"/>
    </source>
</evidence>
<dbReference type="InterPro" id="IPR000477">
    <property type="entry name" value="RT_dom"/>
</dbReference>
<keyword evidence="10" id="KW-0229">DNA integration</keyword>
<protein>
    <submittedName>
        <fullName evidence="18">Uncharacterized protein</fullName>
    </submittedName>
</protein>
<dbReference type="Gene3D" id="1.10.340.70">
    <property type="match status" value="1"/>
</dbReference>
<sequence length="1288" mass="145600">MGEASSPSMMPTVSPSPKLAHQLPVKLSSSNFLLWKTQFMPMIYTCGLNHHIDESILPQLVGAATTRVAWDKLVVAYALGSRPYIHELKSQLHTLRCDNANIESHVQKAKGIADKLAALEHPIPNDDLVEFVLAGLGPFFRPFTRSLESRQEDITFDALNGGIEGNDAEFGRKNGNVGRGRYKPEEIGSSGHGIKGIVGRSHRPRSPTSYNTHHSNFSRWSRMEFLRFAGEDLRSWLFKIEHFFSMENVVAKEKVLMIPWRKSRRSNKWGVLRNINQCLKDIYLSQENAISCFIGGLKQELSIAVKITNPTSLSQVYRTARMQEAYLTAVRQPISNQSQMGTKRFMDQRIGNNKPLLSTPGTNTSSFSKAVNRRTLSIEDMNEKRAKGLCYFCDEKYMPGHKCKNSKQLYLLEVEEVGEGQDSMQEQGGELQEEQNEQLELGPPVEQWRSLCMRSCGVVMGVQWLLTLGDIKLNFRNLTIEFWYKGRKHLLRGSGSQVLTPSAEKLTKHSGNQSQLCMIQVISQGSDEDKWHPLEVAVDKDLEEDPALLEVLSEFSTLFEEPVGLPLSRGVFDHRIVLHSGVEPVNKRPYRYPSVKKDIIEGLVQQMLDQGIIQPSCSPFPSPVVLVGKNDGTWRLCVDYRDLNKFTIKNKFTIPIVEDLLDELGGSKIFSKIDLRSGYHQLKMAKEDVPKTAFRTHSGHFEYLVMPFGLSNSPATFQAFPDAKKTFIFETVASGYGIGAILMQEGHPIAFISKALSPRHVDMSVYDKELLAIVQAVTKWSQYLLGRRFIIRTDQRALKYLMEQKLHTNSQLLWLTKLMPFDYSIEYKKGVENKVVDALSRVTGAELLALVISPTNTDLSQAIVDSWHSNPELTQLIADLQANPNSHRQFTWLQGQLRRKGNLVIGKVHSLRNDIMSLWHAASLGGHSGVNATLKRLLTLFYWKNMRTEVKGFIQRCDVCQKNKSDLAAYFGLLQPLPIYEVVWSQISMDFIDGLPKSHRCEVILVVVDRLSKYGHFLPLKHPYTAQSVAQVFLDTIVKLHGLPDVITSDRDVVFLSSFWQELFTLQGVLLHTSTTYHPQSNGQTEVLNRCLETYLRCYCSDDVSNWLACLPMAEYWYNTWFYSAIQTTPYEALYGRPPPLHLPCLPGESASTEVDTTLVHPYKQATISPHSSHELAAKYYGPFQIIKKLGPVAYTLLLPSSVKIHPTVHVSLLKKCYEVPSHASYPPTVDLANPNCPTPESILQRRMVKKGNKAVAQLLVKWVGLPVDVATWEFSTILKTRFPSFDP</sequence>
<evidence type="ECO:0000256" key="14">
    <source>
        <dbReference type="ARBA" id="ARBA00023172"/>
    </source>
</evidence>
<dbReference type="EMBL" id="JAIVGD010000015">
    <property type="protein sequence ID" value="KAH0759893.1"/>
    <property type="molecule type" value="Genomic_DNA"/>
</dbReference>
<dbReference type="Gene3D" id="3.30.420.10">
    <property type="entry name" value="Ribonuclease H-like superfamily/Ribonuclease H"/>
    <property type="match status" value="1"/>
</dbReference>
<keyword evidence="6" id="KW-0064">Aspartyl protease</keyword>
<dbReference type="InterPro" id="IPR000953">
    <property type="entry name" value="Chromo/chromo_shadow_dom"/>
</dbReference>
<evidence type="ECO:0000259" key="17">
    <source>
        <dbReference type="PROSITE" id="PS50994"/>
    </source>
</evidence>
<keyword evidence="9" id="KW-0460">Magnesium</keyword>
<evidence type="ECO:0000256" key="7">
    <source>
        <dbReference type="ARBA" id="ARBA00022759"/>
    </source>
</evidence>
<evidence type="ECO:0000256" key="5">
    <source>
        <dbReference type="ARBA" id="ARBA00022723"/>
    </source>
</evidence>
<dbReference type="InterPro" id="IPR001584">
    <property type="entry name" value="Integrase_cat-core"/>
</dbReference>